<keyword evidence="8" id="KW-1185">Reference proteome</keyword>
<protein>
    <recommendedName>
        <fullName evidence="9">Family with sequence similarity 162 member A</fullName>
    </recommendedName>
</protein>
<comment type="similarity">
    <text evidence="2">Belongs to the UPF0389 family.</text>
</comment>
<dbReference type="PANTHER" id="PTHR13674:SF6">
    <property type="entry name" value="PROTEIN FAM162B"/>
    <property type="match status" value="1"/>
</dbReference>
<organism evidence="7 8">
    <name type="scientific">Taeniopygia guttata</name>
    <name type="common">Zebra finch</name>
    <name type="synonym">Poephila guttata</name>
    <dbReference type="NCBI Taxonomy" id="59729"/>
    <lineage>
        <taxon>Eukaryota</taxon>
        <taxon>Metazoa</taxon>
        <taxon>Chordata</taxon>
        <taxon>Craniata</taxon>
        <taxon>Vertebrata</taxon>
        <taxon>Euteleostomi</taxon>
        <taxon>Archelosauria</taxon>
        <taxon>Archosauria</taxon>
        <taxon>Dinosauria</taxon>
        <taxon>Saurischia</taxon>
        <taxon>Theropoda</taxon>
        <taxon>Coelurosauria</taxon>
        <taxon>Aves</taxon>
        <taxon>Neognathae</taxon>
        <taxon>Neoaves</taxon>
        <taxon>Telluraves</taxon>
        <taxon>Australaves</taxon>
        <taxon>Passeriformes</taxon>
        <taxon>Passeroidea</taxon>
        <taxon>Estrildidae</taxon>
        <taxon>Estrildinae</taxon>
        <taxon>Taeniopygia</taxon>
    </lineage>
</organism>
<reference evidence="7 8" key="1">
    <citation type="journal article" date="2010" name="Nature">
        <title>The genome of a songbird.</title>
        <authorList>
            <person name="Warren W.C."/>
            <person name="Clayton D.F."/>
            <person name="Ellegren H."/>
            <person name="Arnold A.P."/>
            <person name="Hillier L.W."/>
            <person name="Kunstner A."/>
            <person name="Searle S."/>
            <person name="White S."/>
            <person name="Vilella A.J."/>
            <person name="Fairley S."/>
            <person name="Heger A."/>
            <person name="Kong L."/>
            <person name="Ponting C.P."/>
            <person name="Jarvis E.D."/>
            <person name="Mello C.V."/>
            <person name="Minx P."/>
            <person name="Lovell P."/>
            <person name="Velho T.A."/>
            <person name="Ferris M."/>
            <person name="Balakrishnan C.N."/>
            <person name="Sinha S."/>
            <person name="Blatti C."/>
            <person name="London S.E."/>
            <person name="Li Y."/>
            <person name="Lin Y.C."/>
            <person name="George J."/>
            <person name="Sweedler J."/>
            <person name="Southey B."/>
            <person name="Gunaratne P."/>
            <person name="Watson M."/>
            <person name="Nam K."/>
            <person name="Backstrom N."/>
            <person name="Smeds L."/>
            <person name="Nabholz B."/>
            <person name="Itoh Y."/>
            <person name="Whitney O."/>
            <person name="Pfenning A.R."/>
            <person name="Howard J."/>
            <person name="Volker M."/>
            <person name="Skinner B.M."/>
            <person name="Griffin D.K."/>
            <person name="Ye L."/>
            <person name="McLaren W.M."/>
            <person name="Flicek P."/>
            <person name="Quesada V."/>
            <person name="Velasco G."/>
            <person name="Lopez-Otin C."/>
            <person name="Puente X.S."/>
            <person name="Olender T."/>
            <person name="Lancet D."/>
            <person name="Smit A.F."/>
            <person name="Hubley R."/>
            <person name="Konkel M.K."/>
            <person name="Walker J.A."/>
            <person name="Batzer M.A."/>
            <person name="Gu W."/>
            <person name="Pollock D.D."/>
            <person name="Chen L."/>
            <person name="Cheng Z."/>
            <person name="Eichler E.E."/>
            <person name="Stapley J."/>
            <person name="Slate J."/>
            <person name="Ekblom R."/>
            <person name="Birkhead T."/>
            <person name="Burke T."/>
            <person name="Burt D."/>
            <person name="Scharff C."/>
            <person name="Adam I."/>
            <person name="Richard H."/>
            <person name="Sultan M."/>
            <person name="Soldatov A."/>
            <person name="Lehrach H."/>
            <person name="Edwards S.V."/>
            <person name="Yang S.P."/>
            <person name="Li X."/>
            <person name="Graves T."/>
            <person name="Fulton L."/>
            <person name="Nelson J."/>
            <person name="Chinwalla A."/>
            <person name="Hou S."/>
            <person name="Mardis E.R."/>
            <person name="Wilson R.K."/>
        </authorList>
    </citation>
    <scope>NUCLEOTIDE SEQUENCE [LARGE SCALE GENOMIC DNA]</scope>
</reference>
<reference evidence="7" key="2">
    <citation type="submission" date="2025-08" db="UniProtKB">
        <authorList>
            <consortium name="Ensembl"/>
        </authorList>
    </citation>
    <scope>IDENTIFICATION</scope>
</reference>
<accession>A0A674H532</accession>
<dbReference type="Ensembl" id="ENSTGUT00000032150.1">
    <property type="protein sequence ID" value="ENSTGUP00000029862.1"/>
    <property type="gene ID" value="ENSTGUG00000003121.2"/>
</dbReference>
<dbReference type="GO" id="GO:0051402">
    <property type="term" value="P:neuron apoptotic process"/>
    <property type="evidence" value="ECO:0007669"/>
    <property type="project" value="TreeGrafter"/>
</dbReference>
<dbReference type="GeneTree" id="ENSGT00640000091497"/>
<feature type="transmembrane region" description="Helical" evidence="6">
    <location>
        <begin position="154"/>
        <end position="173"/>
    </location>
</feature>
<evidence type="ECO:0000256" key="1">
    <source>
        <dbReference type="ARBA" id="ARBA00004167"/>
    </source>
</evidence>
<dbReference type="GO" id="GO:0071456">
    <property type="term" value="P:cellular response to hypoxia"/>
    <property type="evidence" value="ECO:0007669"/>
    <property type="project" value="TreeGrafter"/>
</dbReference>
<dbReference type="Proteomes" id="UP000007754">
    <property type="component" value="Chromosome 4A"/>
</dbReference>
<keyword evidence="3 6" id="KW-0812">Transmembrane</keyword>
<dbReference type="AlphaFoldDB" id="A0A674H532"/>
<dbReference type="GO" id="GO:0005739">
    <property type="term" value="C:mitochondrion"/>
    <property type="evidence" value="ECO:0007669"/>
    <property type="project" value="TreeGrafter"/>
</dbReference>
<evidence type="ECO:0000256" key="6">
    <source>
        <dbReference type="SAM" id="Phobius"/>
    </source>
</evidence>
<dbReference type="PANTHER" id="PTHR13674">
    <property type="entry name" value="GROWTH AND TRANSFORMATION-DEPENDENT PROTEIN"/>
    <property type="match status" value="1"/>
</dbReference>
<proteinExistence type="inferred from homology"/>
<comment type="subcellular location">
    <subcellularLocation>
        <location evidence="1">Membrane</location>
        <topology evidence="1">Single-pass membrane protein</topology>
    </subcellularLocation>
</comment>
<dbReference type="GO" id="GO:0090200">
    <property type="term" value="P:positive regulation of release of cytochrome c from mitochondria"/>
    <property type="evidence" value="ECO:0007669"/>
    <property type="project" value="TreeGrafter"/>
</dbReference>
<reference evidence="7" key="3">
    <citation type="submission" date="2025-09" db="UniProtKB">
        <authorList>
            <consortium name="Ensembl"/>
        </authorList>
    </citation>
    <scope>IDENTIFICATION</scope>
</reference>
<evidence type="ECO:0000256" key="4">
    <source>
        <dbReference type="ARBA" id="ARBA00022989"/>
    </source>
</evidence>
<dbReference type="Pfam" id="PF06388">
    <property type="entry name" value="DUF1075"/>
    <property type="match status" value="1"/>
</dbReference>
<evidence type="ECO:0000313" key="8">
    <source>
        <dbReference type="Proteomes" id="UP000007754"/>
    </source>
</evidence>
<dbReference type="InterPro" id="IPR009432">
    <property type="entry name" value="DUF1075"/>
</dbReference>
<evidence type="ECO:0000256" key="3">
    <source>
        <dbReference type="ARBA" id="ARBA00022692"/>
    </source>
</evidence>
<evidence type="ECO:0000256" key="2">
    <source>
        <dbReference type="ARBA" id="ARBA00007363"/>
    </source>
</evidence>
<evidence type="ECO:0008006" key="9">
    <source>
        <dbReference type="Google" id="ProtNLM"/>
    </source>
</evidence>
<feature type="transmembrane region" description="Helical" evidence="6">
    <location>
        <begin position="14"/>
        <end position="34"/>
    </location>
</feature>
<evidence type="ECO:0000256" key="5">
    <source>
        <dbReference type="ARBA" id="ARBA00023136"/>
    </source>
</evidence>
<dbReference type="GO" id="GO:0016020">
    <property type="term" value="C:membrane"/>
    <property type="evidence" value="ECO:0007669"/>
    <property type="project" value="UniProtKB-SubCell"/>
</dbReference>
<name>A0A674H532_TAEGU</name>
<dbReference type="InParanoid" id="A0A674H532"/>
<evidence type="ECO:0000313" key="7">
    <source>
        <dbReference type="Ensembl" id="ENSTGUP00000029862.1"/>
    </source>
</evidence>
<sequence>MDTVSLSLHHYFPVFFRVSLPLSLLLPVIGLVSIKRSQSTFLIVLWVTACKWHHRGSLMGCNVSSLECSNVVPSLHENNCQSPTRLSFPFLKLSSLLFTKSLTGKETFRNERRPTSFDKKVLVWSGCFKKEEDIPRHISSEVLDTARNIARIKVCYIMIVLTVLGCVAIIITGKEAAKKHQTLLRVNAEKKAKWRAAVEKGQEAAAGKSQ</sequence>
<keyword evidence="4 6" id="KW-1133">Transmembrane helix</keyword>
<keyword evidence="5 6" id="KW-0472">Membrane</keyword>